<dbReference type="KEGG" id="das:Daes_2688"/>
<dbReference type="GO" id="GO:0005829">
    <property type="term" value="C:cytosol"/>
    <property type="evidence" value="ECO:0007669"/>
    <property type="project" value="TreeGrafter"/>
</dbReference>
<evidence type="ECO:0000256" key="2">
    <source>
        <dbReference type="ARBA" id="ARBA00023002"/>
    </source>
</evidence>
<dbReference type="AlphaFoldDB" id="E6VWS2"/>
<comment type="similarity">
    <text evidence="1 3">Belongs to the D-isomer specific 2-hydroxyacid dehydrogenase family.</text>
</comment>
<evidence type="ECO:0000259" key="5">
    <source>
        <dbReference type="Pfam" id="PF02826"/>
    </source>
</evidence>
<dbReference type="InterPro" id="IPR050223">
    <property type="entry name" value="D-isomer_2-hydroxyacid_DH"/>
</dbReference>
<dbReference type="GO" id="GO:0051287">
    <property type="term" value="F:NAD binding"/>
    <property type="evidence" value="ECO:0007669"/>
    <property type="project" value="InterPro"/>
</dbReference>
<evidence type="ECO:0000313" key="7">
    <source>
        <dbReference type="Proteomes" id="UP000002191"/>
    </source>
</evidence>
<dbReference type="PROSITE" id="PS00670">
    <property type="entry name" value="D_2_HYDROXYACID_DH_2"/>
    <property type="match status" value="1"/>
</dbReference>
<name>E6VWS2_PSEA9</name>
<evidence type="ECO:0000313" key="6">
    <source>
        <dbReference type="EMBL" id="ADU63684.1"/>
    </source>
</evidence>
<feature type="domain" description="D-isomer specific 2-hydroxyacid dehydrogenase catalytic" evidence="4">
    <location>
        <begin position="6"/>
        <end position="321"/>
    </location>
</feature>
<evidence type="ECO:0000256" key="3">
    <source>
        <dbReference type="RuleBase" id="RU003719"/>
    </source>
</evidence>
<keyword evidence="2 3" id="KW-0560">Oxidoreductase</keyword>
<dbReference type="PANTHER" id="PTHR10996:SF257">
    <property type="entry name" value="GLYOXYLATE REDUCTASE 1"/>
    <property type="match status" value="1"/>
</dbReference>
<proteinExistence type="inferred from homology"/>
<dbReference type="GO" id="GO:0030267">
    <property type="term" value="F:glyoxylate reductase (NADPH) activity"/>
    <property type="evidence" value="ECO:0007669"/>
    <property type="project" value="TreeGrafter"/>
</dbReference>
<dbReference type="EMBL" id="CP002431">
    <property type="protein sequence ID" value="ADU63684.1"/>
    <property type="molecule type" value="Genomic_DNA"/>
</dbReference>
<keyword evidence="7" id="KW-1185">Reference proteome</keyword>
<dbReference type="Gene3D" id="3.40.50.720">
    <property type="entry name" value="NAD(P)-binding Rossmann-like Domain"/>
    <property type="match status" value="2"/>
</dbReference>
<feature type="domain" description="D-isomer specific 2-hydroxyacid dehydrogenase NAD-binding" evidence="5">
    <location>
        <begin position="111"/>
        <end position="289"/>
    </location>
</feature>
<evidence type="ECO:0000256" key="1">
    <source>
        <dbReference type="ARBA" id="ARBA00005854"/>
    </source>
</evidence>
<dbReference type="InterPro" id="IPR006140">
    <property type="entry name" value="D-isomer_DH_NAD-bd"/>
</dbReference>
<evidence type="ECO:0000259" key="4">
    <source>
        <dbReference type="Pfam" id="PF00389"/>
    </source>
</evidence>
<dbReference type="FunFam" id="3.40.50.720:FF:000462">
    <property type="entry name" value="Glyoxylate reductase (NADP+)"/>
    <property type="match status" value="1"/>
</dbReference>
<dbReference type="Pfam" id="PF00389">
    <property type="entry name" value="2-Hacid_dh"/>
    <property type="match status" value="1"/>
</dbReference>
<reference evidence="6 7" key="2">
    <citation type="journal article" date="2014" name="Genome Announc.">
        <title>Complete Genome Sequence of the Subsurface, Mesophilic Sulfate-Reducing Bacterium Desulfovibrio aespoeensis Aspo-2.</title>
        <authorList>
            <person name="Pedersen K."/>
            <person name="Bengtsson A."/>
            <person name="Edlund J."/>
            <person name="Rabe L."/>
            <person name="Hazen T."/>
            <person name="Chakraborty R."/>
            <person name="Goodwin L."/>
            <person name="Shapiro N."/>
        </authorList>
    </citation>
    <scope>NUCLEOTIDE SEQUENCE [LARGE SCALE GENOMIC DNA]</scope>
    <source>
        <strain evidence="7">ATCC 700646 / DSM 10631 / Aspo-2</strain>
    </source>
</reference>
<dbReference type="PANTHER" id="PTHR10996">
    <property type="entry name" value="2-HYDROXYACID DEHYDROGENASE-RELATED"/>
    <property type="match status" value="1"/>
</dbReference>
<dbReference type="RefSeq" id="WP_013515590.1">
    <property type="nucleotide sequence ID" value="NC_014844.1"/>
</dbReference>
<gene>
    <name evidence="6" type="ordered locus">Daes_2688</name>
</gene>
<dbReference type="CDD" id="cd05301">
    <property type="entry name" value="GDH"/>
    <property type="match status" value="1"/>
</dbReference>
<accession>E6VWS2</accession>
<sequence>MSKPKIFITRRIPDAGIDMLAEVAEVVVNPEDRTLSRAELLASVADCQGVIGLLTEKIDAEFFDAAPKLKGYANYAVGYDNIDVAEATRRSIPVSNTPGVLTDATAECAWALIFATARRVAEADRVMRSGAWQGWGPLQFIGQGVRGKTLGIVGAGRIGTAMALMSRGFDMRVLYTSSSGRRNAVLEDTLKARLVPFDTLLAEADFISIHTPLTPDTRHLFDAAAFGRMKRTACIVNTARGPVIKEDDLVDALKNGVIAGAGLDVFEREPAMAPGLAGLDNAVVLPHIGSATVESRTDMATLAARNMLAMLAGQRPETCLNPDIFGPAFFDAERSDRKGGAKA</sequence>
<dbReference type="SUPFAM" id="SSF51735">
    <property type="entry name" value="NAD(P)-binding Rossmann-fold domains"/>
    <property type="match status" value="1"/>
</dbReference>
<dbReference type="InterPro" id="IPR036291">
    <property type="entry name" value="NAD(P)-bd_dom_sf"/>
</dbReference>
<reference evidence="7" key="1">
    <citation type="submission" date="2010-12" db="EMBL/GenBank/DDBJ databases">
        <title>Complete sequence of Desulfovibrio aespoeensis Aspo-2.</title>
        <authorList>
            <consortium name="US DOE Joint Genome Institute"/>
            <person name="Lucas S."/>
            <person name="Copeland A."/>
            <person name="Lapidus A."/>
            <person name="Cheng J.-F."/>
            <person name="Goodwin L."/>
            <person name="Pitluck S."/>
            <person name="Chertkov O."/>
            <person name="Misra M."/>
            <person name="Detter J.C."/>
            <person name="Han C."/>
            <person name="Tapia R."/>
            <person name="Land M."/>
            <person name="Hauser L."/>
            <person name="Kyrpides N."/>
            <person name="Ivanova N."/>
            <person name="Ovchinnikova G."/>
            <person name="Pedersen K."/>
            <person name="Jagevall S."/>
            <person name="Hazen T."/>
            <person name="Woyke T."/>
        </authorList>
    </citation>
    <scope>NUCLEOTIDE SEQUENCE [LARGE SCALE GENOMIC DNA]</scope>
    <source>
        <strain evidence="7">ATCC 700646 / DSM 10631 / Aspo-2</strain>
    </source>
</reference>
<dbReference type="SUPFAM" id="SSF52283">
    <property type="entry name" value="Formate/glycerate dehydrogenase catalytic domain-like"/>
    <property type="match status" value="1"/>
</dbReference>
<dbReference type="OrthoDB" id="9793626at2"/>
<dbReference type="InterPro" id="IPR029753">
    <property type="entry name" value="D-isomer_DH_CS"/>
</dbReference>
<dbReference type="eggNOG" id="COG1052">
    <property type="taxonomic scope" value="Bacteria"/>
</dbReference>
<dbReference type="Proteomes" id="UP000002191">
    <property type="component" value="Chromosome"/>
</dbReference>
<dbReference type="HOGENOM" id="CLU_019796_1_2_7"/>
<dbReference type="STRING" id="643562.Daes_2688"/>
<dbReference type="InterPro" id="IPR006139">
    <property type="entry name" value="D-isomer_2_OHA_DH_cat_dom"/>
</dbReference>
<dbReference type="GO" id="GO:0016618">
    <property type="term" value="F:hydroxypyruvate reductase [NAD(P)H] activity"/>
    <property type="evidence" value="ECO:0007669"/>
    <property type="project" value="TreeGrafter"/>
</dbReference>
<organism evidence="6 7">
    <name type="scientific">Pseudodesulfovibrio aespoeensis (strain ATCC 700646 / DSM 10631 / Aspo-2)</name>
    <name type="common">Desulfovibrio aespoeensis</name>
    <dbReference type="NCBI Taxonomy" id="643562"/>
    <lineage>
        <taxon>Bacteria</taxon>
        <taxon>Pseudomonadati</taxon>
        <taxon>Thermodesulfobacteriota</taxon>
        <taxon>Desulfovibrionia</taxon>
        <taxon>Desulfovibrionales</taxon>
        <taxon>Desulfovibrionaceae</taxon>
    </lineage>
</organism>
<protein>
    <submittedName>
        <fullName evidence="6">D-isomer specific 2-hydroxyacid dehydrogenase NAD-binding protein</fullName>
    </submittedName>
</protein>
<dbReference type="Pfam" id="PF02826">
    <property type="entry name" value="2-Hacid_dh_C"/>
    <property type="match status" value="1"/>
</dbReference>